<feature type="signal peptide" evidence="1">
    <location>
        <begin position="1"/>
        <end position="25"/>
    </location>
</feature>
<dbReference type="RefSeq" id="WP_262994955.1">
    <property type="nucleotide sequence ID" value="NZ_JAOTJC010000011.1"/>
</dbReference>
<dbReference type="SUPFAM" id="SSF48452">
    <property type="entry name" value="TPR-like"/>
    <property type="match status" value="1"/>
</dbReference>
<dbReference type="Proteomes" id="UP001209257">
    <property type="component" value="Unassembled WGS sequence"/>
</dbReference>
<organism evidence="2 3">
    <name type="scientific">Alteromonas salexigens</name>
    <dbReference type="NCBI Taxonomy" id="2982530"/>
    <lineage>
        <taxon>Bacteria</taxon>
        <taxon>Pseudomonadati</taxon>
        <taxon>Pseudomonadota</taxon>
        <taxon>Gammaproteobacteria</taxon>
        <taxon>Alteromonadales</taxon>
        <taxon>Alteromonadaceae</taxon>
        <taxon>Alteromonas/Salinimonas group</taxon>
        <taxon>Alteromonas</taxon>
    </lineage>
</organism>
<evidence type="ECO:0000313" key="3">
    <source>
        <dbReference type="Proteomes" id="UP001209257"/>
    </source>
</evidence>
<dbReference type="InterPro" id="IPR011990">
    <property type="entry name" value="TPR-like_helical_dom_sf"/>
</dbReference>
<name>A0ABT2VPW8_9ALTE</name>
<proteinExistence type="predicted"/>
<comment type="caution">
    <text evidence="2">The sequence shown here is derived from an EMBL/GenBank/DDBJ whole genome shotgun (WGS) entry which is preliminary data.</text>
</comment>
<evidence type="ECO:0008006" key="4">
    <source>
        <dbReference type="Google" id="ProtNLM"/>
    </source>
</evidence>
<feature type="chain" id="PRO_5047097356" description="Tetratricopeptide repeat protein" evidence="1">
    <location>
        <begin position="26"/>
        <end position="159"/>
    </location>
</feature>
<gene>
    <name evidence="2" type="ORF">OCL06_12230</name>
</gene>
<accession>A0ABT2VPW8</accession>
<reference evidence="3" key="1">
    <citation type="submission" date="2023-07" db="EMBL/GenBank/DDBJ databases">
        <title>Study on multiphase classification of strain Alteromonas salexigens isolated from the Yellow Sea.</title>
        <authorList>
            <person name="Sun L."/>
        </authorList>
    </citation>
    <scope>NUCLEOTIDE SEQUENCE [LARGE SCALE GENOMIC DNA]</scope>
    <source>
        <strain evidence="3">ASW11-19</strain>
    </source>
</reference>
<dbReference type="EMBL" id="JAOTJC010000011">
    <property type="protein sequence ID" value="MCU7555355.1"/>
    <property type="molecule type" value="Genomic_DNA"/>
</dbReference>
<protein>
    <recommendedName>
        <fullName evidence="4">Tetratricopeptide repeat protein</fullName>
    </recommendedName>
</protein>
<evidence type="ECO:0000313" key="2">
    <source>
        <dbReference type="EMBL" id="MCU7555355.1"/>
    </source>
</evidence>
<keyword evidence="3" id="KW-1185">Reference proteome</keyword>
<evidence type="ECO:0000256" key="1">
    <source>
        <dbReference type="SAM" id="SignalP"/>
    </source>
</evidence>
<dbReference type="Gene3D" id="1.25.40.10">
    <property type="entry name" value="Tetratricopeptide repeat domain"/>
    <property type="match status" value="1"/>
</dbReference>
<sequence>MAKLRQHSLILSIVTAIILPVAAHAADGPALKLKTSIEDVNGVREIEAGEYVAGIRKTLAALNMSSAPSRRAPLLNNLCVAHIATGNLSTAQQSCNDAVASAAGSAIAYNNRAVYYCLADRADACHADLEKAQQLSKEHRLIRQNLNAVADSDLLVSSQ</sequence>
<keyword evidence="1" id="KW-0732">Signal</keyword>